<keyword evidence="3" id="KW-1185">Reference proteome</keyword>
<protein>
    <submittedName>
        <fullName evidence="2">Cell division protein FtsL</fullName>
    </submittedName>
</protein>
<evidence type="ECO:0000313" key="3">
    <source>
        <dbReference type="Proteomes" id="UP000318483"/>
    </source>
</evidence>
<name>A0A5B8I7C7_9RHOB</name>
<dbReference type="Proteomes" id="UP000318483">
    <property type="component" value="Chromosome"/>
</dbReference>
<evidence type="ECO:0000256" key="1">
    <source>
        <dbReference type="SAM" id="MobiDB-lite"/>
    </source>
</evidence>
<dbReference type="KEGG" id="lit:FPZ52_07340"/>
<feature type="region of interest" description="Disordered" evidence="1">
    <location>
        <begin position="94"/>
        <end position="113"/>
    </location>
</feature>
<dbReference type="RefSeq" id="WP_146364838.1">
    <property type="nucleotide sequence ID" value="NZ_CP042261.1"/>
</dbReference>
<organism evidence="2 3">
    <name type="scientific">Qingshengfaniella alkalisoli</name>
    <dbReference type="NCBI Taxonomy" id="2599296"/>
    <lineage>
        <taxon>Bacteria</taxon>
        <taxon>Pseudomonadati</taxon>
        <taxon>Pseudomonadota</taxon>
        <taxon>Alphaproteobacteria</taxon>
        <taxon>Rhodobacterales</taxon>
        <taxon>Paracoccaceae</taxon>
        <taxon>Qingshengfaniella</taxon>
    </lineage>
</organism>
<dbReference type="AlphaFoldDB" id="A0A5B8I7C7"/>
<reference evidence="2 3" key="1">
    <citation type="submission" date="2019-07" db="EMBL/GenBank/DDBJ databases">
        <title>Litoreibacter alkalisoli sp. nov., isolated from saline-alkaline soil.</title>
        <authorList>
            <person name="Wang S."/>
            <person name="Xu L."/>
            <person name="Xing Y.-T."/>
            <person name="Sun J.-Q."/>
        </authorList>
    </citation>
    <scope>NUCLEOTIDE SEQUENCE [LARGE SCALE GENOMIC DNA]</scope>
    <source>
        <strain evidence="2 3">LN3S51</strain>
    </source>
</reference>
<accession>A0A5B8I7C7</accession>
<evidence type="ECO:0000313" key="2">
    <source>
        <dbReference type="EMBL" id="QDY69459.1"/>
    </source>
</evidence>
<keyword evidence="2" id="KW-0132">Cell division</keyword>
<dbReference type="GO" id="GO:0051301">
    <property type="term" value="P:cell division"/>
    <property type="evidence" value="ECO:0007669"/>
    <property type="project" value="UniProtKB-KW"/>
</dbReference>
<dbReference type="OrthoDB" id="7165680at2"/>
<dbReference type="EMBL" id="CP042261">
    <property type="protein sequence ID" value="QDY69459.1"/>
    <property type="molecule type" value="Genomic_DNA"/>
</dbReference>
<gene>
    <name evidence="2" type="ORF">FPZ52_07340</name>
</gene>
<proteinExistence type="predicted"/>
<keyword evidence="2" id="KW-0131">Cell cycle</keyword>
<sequence length="113" mass="12998">MRMFLAIVMGGAVLLLAFWAYQENYRTRHALSEVRKVRSEISLLREELGVLRAEWAYLNRPERLRQLAELNFPKLGLLPMTPDQFGRLDQIGYPKPPELIPEDGGLNGEESDD</sequence>